<dbReference type="SMART" id="SM00858">
    <property type="entry name" value="SAF"/>
    <property type="match status" value="1"/>
</dbReference>
<dbReference type="InterPro" id="IPR020030">
    <property type="entry name" value="Pseudaminic_synth_PseI"/>
</dbReference>
<dbReference type="PANTHER" id="PTHR42966:SF2">
    <property type="entry name" value="PSEUDAMINIC ACID SYNTHASE"/>
    <property type="match status" value="1"/>
</dbReference>
<dbReference type="InterPro" id="IPR036732">
    <property type="entry name" value="AFP_Neu5c_C_sf"/>
</dbReference>
<sequence>MQKIHINGREINANQPPYIIAEMSANHNGSLETAFKIIEEAKKAGADAVKLQTYTADTITLNSRALEFMIQTGGLWDGQSLHDLYAKAHMPWDWHKPLFEFAKEQDITIFSSPFDFSAVDLLESLDAPAYKIASFEVIDLPLIRYVAQTGKPMIISTGMADENEIAEAIATAKEAGNKELVVLHCVSGYPAPAEDYNLRTLPDMAARFGTLVGLSDHTLDNTTAIVSVALGACVIEKHFTLDRNGGGADDSFSLEPADLQALCRDSKTAWQALGNVEYALKSSEQGNAQFRRSLYFVKDMKVGDVIDETCIRSVRPGFGLPPKFYDELIGKHVSQDIVANTKTSWDCIEK</sequence>
<organism evidence="3 4">
    <name type="scientific">Kingella negevensis</name>
    <dbReference type="NCBI Taxonomy" id="1522312"/>
    <lineage>
        <taxon>Bacteria</taxon>
        <taxon>Pseudomonadati</taxon>
        <taxon>Pseudomonadota</taxon>
        <taxon>Betaproteobacteria</taxon>
        <taxon>Neisseriales</taxon>
        <taxon>Neisseriaceae</taxon>
        <taxon>Kingella</taxon>
    </lineage>
</organism>
<dbReference type="CDD" id="cd11615">
    <property type="entry name" value="SAF_NeuB_like"/>
    <property type="match status" value="1"/>
</dbReference>
<dbReference type="Pfam" id="PF03102">
    <property type="entry name" value="NeuB"/>
    <property type="match status" value="1"/>
</dbReference>
<dbReference type="GO" id="GO:0016051">
    <property type="term" value="P:carbohydrate biosynthetic process"/>
    <property type="evidence" value="ECO:0007669"/>
    <property type="project" value="InterPro"/>
</dbReference>
<gene>
    <name evidence="3" type="primary">pseI</name>
    <name evidence="2" type="ORF">KEBURONENSIS_01689</name>
    <name evidence="3" type="ORF">KEBURONENSIS_01724</name>
</gene>
<reference evidence="2" key="1">
    <citation type="submission" date="2017-05" db="EMBL/GenBank/DDBJ databases">
        <authorList>
            <person name="Song R."/>
            <person name="Chenine A.L."/>
            <person name="Ruprecht R.M."/>
        </authorList>
    </citation>
    <scope>NUCLEOTIDE SEQUENCE</scope>
    <source>
        <strain evidence="2">Kingella_eburonensis</strain>
    </source>
</reference>
<dbReference type="EMBL" id="FXUV02000040">
    <property type="protein sequence ID" value="SNB77120.1"/>
    <property type="molecule type" value="Genomic_DNA"/>
</dbReference>
<dbReference type="InterPro" id="IPR051690">
    <property type="entry name" value="PseI-like"/>
</dbReference>
<feature type="domain" description="AFP-like" evidence="1">
    <location>
        <begin position="293"/>
        <end position="350"/>
    </location>
</feature>
<name>A0A238TCS4_9NEIS</name>
<evidence type="ECO:0000313" key="2">
    <source>
        <dbReference type="EMBL" id="SMQ12872.1"/>
    </source>
</evidence>
<dbReference type="Pfam" id="PF08666">
    <property type="entry name" value="SAF"/>
    <property type="match status" value="1"/>
</dbReference>
<dbReference type="InterPro" id="IPR013785">
    <property type="entry name" value="Aldolase_TIM"/>
</dbReference>
<dbReference type="Gene3D" id="3.20.20.70">
    <property type="entry name" value="Aldolase class I"/>
    <property type="match status" value="1"/>
</dbReference>
<dbReference type="OrthoDB" id="9781701at2"/>
<keyword evidence="4" id="KW-1185">Reference proteome</keyword>
<dbReference type="Gene3D" id="3.90.1210.10">
    <property type="entry name" value="Antifreeze-like/N-acetylneuraminic acid synthase C-terminal domain"/>
    <property type="match status" value="1"/>
</dbReference>
<reference evidence="3 4" key="2">
    <citation type="submission" date="2017-06" db="EMBL/GenBank/DDBJ databases">
        <authorList>
            <person name="Kim H.J."/>
            <person name="Triplett B.A."/>
        </authorList>
    </citation>
    <scope>NUCLEOTIDE SEQUENCE [LARGE SCALE GENOMIC DNA]</scope>
    <source>
        <strain evidence="3">Kingella_eburonensis</strain>
    </source>
</reference>
<dbReference type="GO" id="GO:0047444">
    <property type="term" value="F:N-acylneuraminate-9-phosphate synthase activity"/>
    <property type="evidence" value="ECO:0007669"/>
    <property type="project" value="TreeGrafter"/>
</dbReference>
<evidence type="ECO:0000313" key="3">
    <source>
        <dbReference type="EMBL" id="SNB77120.1"/>
    </source>
</evidence>
<dbReference type="EC" id="2.5.1.97" evidence="3"/>
<dbReference type="InterPro" id="IPR013974">
    <property type="entry name" value="SAF"/>
</dbReference>
<dbReference type="EMBL" id="FXUV01000034">
    <property type="protein sequence ID" value="SMQ12872.1"/>
    <property type="molecule type" value="Genomic_DNA"/>
</dbReference>
<dbReference type="AlphaFoldDB" id="A0A238TCS4"/>
<dbReference type="STRING" id="1522312.GCA_900177895_01755"/>
<accession>A0A238TCS4</accession>
<evidence type="ECO:0000313" key="4">
    <source>
        <dbReference type="Proteomes" id="UP000215450"/>
    </source>
</evidence>
<dbReference type="Proteomes" id="UP000215450">
    <property type="component" value="Unassembled WGS sequence"/>
</dbReference>
<dbReference type="SUPFAM" id="SSF51269">
    <property type="entry name" value="AFP III-like domain"/>
    <property type="match status" value="1"/>
</dbReference>
<proteinExistence type="predicted"/>
<dbReference type="SUPFAM" id="SSF51569">
    <property type="entry name" value="Aldolase"/>
    <property type="match status" value="1"/>
</dbReference>
<evidence type="ECO:0000259" key="1">
    <source>
        <dbReference type="PROSITE" id="PS50844"/>
    </source>
</evidence>
<keyword evidence="3" id="KW-0808">Transferase</keyword>
<dbReference type="PANTHER" id="PTHR42966">
    <property type="entry name" value="N-ACETYLNEURAMINATE SYNTHASE"/>
    <property type="match status" value="1"/>
</dbReference>
<dbReference type="InterPro" id="IPR006190">
    <property type="entry name" value="SAF_AFP_Neu5Ac"/>
</dbReference>
<dbReference type="NCBIfam" id="TIGR03586">
    <property type="entry name" value="PseI"/>
    <property type="match status" value="1"/>
</dbReference>
<dbReference type="PROSITE" id="PS50844">
    <property type="entry name" value="AFP_LIKE"/>
    <property type="match status" value="1"/>
</dbReference>
<dbReference type="InterPro" id="IPR057736">
    <property type="entry name" value="SAF_PseI/NeuA/NeuB"/>
</dbReference>
<dbReference type="InterPro" id="IPR013132">
    <property type="entry name" value="PseI/NeuA/B-like_N"/>
</dbReference>
<protein>
    <submittedName>
        <fullName evidence="3">Pseudaminic acid synthase</fullName>
        <ecNumber evidence="3">2.5.1.97</ecNumber>
    </submittedName>
</protein>
<dbReference type="RefSeq" id="WP_095062957.1">
    <property type="nucleotide sequence ID" value="NZ_FXUV02000040.1"/>
</dbReference>